<dbReference type="Proteomes" id="UP000246099">
    <property type="component" value="Chromosome"/>
</dbReference>
<gene>
    <name evidence="3" type="ORF">DLD77_04600</name>
</gene>
<evidence type="ECO:0000313" key="4">
    <source>
        <dbReference type="Proteomes" id="UP000246099"/>
    </source>
</evidence>
<keyword evidence="1" id="KW-0732">Signal</keyword>
<name>A0ABM6WAK3_9BACT</name>
<evidence type="ECO:0000256" key="1">
    <source>
        <dbReference type="SAM" id="SignalP"/>
    </source>
</evidence>
<organism evidence="3 4">
    <name type="scientific">Chitinophaga alhagiae</name>
    <dbReference type="NCBI Taxonomy" id="2203219"/>
    <lineage>
        <taxon>Bacteria</taxon>
        <taxon>Pseudomonadati</taxon>
        <taxon>Bacteroidota</taxon>
        <taxon>Chitinophagia</taxon>
        <taxon>Chitinophagales</taxon>
        <taxon>Chitinophagaceae</taxon>
        <taxon>Chitinophaga</taxon>
    </lineage>
</organism>
<dbReference type="EMBL" id="CP029600">
    <property type="protein sequence ID" value="AWO01026.1"/>
    <property type="molecule type" value="Genomic_DNA"/>
</dbReference>
<feature type="chain" id="PRO_5045035554" description="SGNH hydrolase-type esterase domain-containing protein" evidence="1">
    <location>
        <begin position="27"/>
        <end position="406"/>
    </location>
</feature>
<protein>
    <recommendedName>
        <fullName evidence="2">SGNH hydrolase-type esterase domain-containing protein</fullName>
    </recommendedName>
</protein>
<dbReference type="Gene3D" id="3.40.50.1110">
    <property type="entry name" value="SGNH hydrolase"/>
    <property type="match status" value="1"/>
</dbReference>
<keyword evidence="4" id="KW-1185">Reference proteome</keyword>
<dbReference type="PANTHER" id="PTHR30383">
    <property type="entry name" value="THIOESTERASE 1/PROTEASE 1/LYSOPHOSPHOLIPASE L1"/>
    <property type="match status" value="1"/>
</dbReference>
<dbReference type="InterPro" id="IPR051532">
    <property type="entry name" value="Ester_Hydrolysis_Enzymes"/>
</dbReference>
<dbReference type="Pfam" id="PF13472">
    <property type="entry name" value="Lipase_GDSL_2"/>
    <property type="match status" value="1"/>
</dbReference>
<proteinExistence type="predicted"/>
<dbReference type="InterPro" id="IPR013830">
    <property type="entry name" value="SGNH_hydro"/>
</dbReference>
<dbReference type="Gene3D" id="2.60.120.1360">
    <property type="match status" value="1"/>
</dbReference>
<dbReference type="PANTHER" id="PTHR30383:SF29">
    <property type="entry name" value="SGNH HYDROLASE-TYPE ESTERASE DOMAIN-CONTAINING PROTEIN"/>
    <property type="match status" value="1"/>
</dbReference>
<sequence length="406" mass="44255">MNMRKGSYKAAVLVLLFTAVCGGAQAQRKFLYNDTALHRFYALLRQADSQVVSILHLGDSHVQAGFLPAAVATPLKAQFGNAGPGWVFPYNLAGTNGPDGYRWSSNIRWEAERVVERGNSFMESPAGMLIRTSHSAPVLTFSSKPAMPLRSATCFYKGPAVEVNGAGIIAGEDAAAVEKMAGATVGETSGPFTENQARIEWDTAITTFTLRWPGAVMFYGAVLANGEPGILYHGIGVNGAQFAHYNKPGNAVAAQMKALAPQLVILSLGTNEAFGGVSAAQLRQEMETTVAAIRQNAPEACLLFTTPPSGMMKKRQVPYRKKGSRRVYYRTTYARNPQVAVIREAMVQYCKENGFAWWDLYQAMPQDKRFACAWSGDRVHFNAYGYTLQGTLLYEALEAGYSAFNH</sequence>
<evidence type="ECO:0000313" key="3">
    <source>
        <dbReference type="EMBL" id="AWO01026.1"/>
    </source>
</evidence>
<accession>A0ABM6WAK3</accession>
<feature type="domain" description="SGNH hydrolase-type esterase" evidence="2">
    <location>
        <begin position="224"/>
        <end position="387"/>
    </location>
</feature>
<feature type="signal peptide" evidence="1">
    <location>
        <begin position="1"/>
        <end position="26"/>
    </location>
</feature>
<evidence type="ECO:0000259" key="2">
    <source>
        <dbReference type="Pfam" id="PF13472"/>
    </source>
</evidence>
<reference evidence="3 4" key="1">
    <citation type="submission" date="2018-05" db="EMBL/GenBank/DDBJ databases">
        <title>Chitinophaga sp. nov., isolated from rhizosphere soil of Alhagi.</title>
        <authorList>
            <person name="Liu Y."/>
        </authorList>
    </citation>
    <scope>NUCLEOTIDE SEQUENCE [LARGE SCALE GENOMIC DNA]</scope>
    <source>
        <strain evidence="3 4">T22</strain>
    </source>
</reference>
<dbReference type="InterPro" id="IPR036514">
    <property type="entry name" value="SGNH_hydro_sf"/>
</dbReference>
<dbReference type="SUPFAM" id="SSF52266">
    <property type="entry name" value="SGNH hydrolase"/>
    <property type="match status" value="1"/>
</dbReference>